<proteinExistence type="predicted"/>
<dbReference type="Pfam" id="PF17200">
    <property type="entry name" value="sCache_2"/>
    <property type="match status" value="1"/>
</dbReference>
<evidence type="ECO:0000256" key="4">
    <source>
        <dbReference type="ARBA" id="ARBA00022989"/>
    </source>
</evidence>
<dbReference type="RefSeq" id="WP_332292244.1">
    <property type="nucleotide sequence ID" value="NZ_JAZIBG010000048.1"/>
</dbReference>
<reference evidence="8 9" key="1">
    <citation type="submission" date="2024-02" db="EMBL/GenBank/DDBJ databases">
        <title>Genome sequence of Aquincola sp. MAHUQ-54.</title>
        <authorList>
            <person name="Huq M.A."/>
        </authorList>
    </citation>
    <scope>NUCLEOTIDE SEQUENCE [LARGE SCALE GENOMIC DNA]</scope>
    <source>
        <strain evidence="8 9">MAHUQ-54</strain>
    </source>
</reference>
<evidence type="ECO:0000259" key="7">
    <source>
        <dbReference type="SMART" id="SM01049"/>
    </source>
</evidence>
<gene>
    <name evidence="8" type="ORF">V4F39_22430</name>
</gene>
<dbReference type="Proteomes" id="UP001336250">
    <property type="component" value="Unassembled WGS sequence"/>
</dbReference>
<dbReference type="Gene3D" id="3.30.450.20">
    <property type="entry name" value="PAS domain"/>
    <property type="match status" value="1"/>
</dbReference>
<keyword evidence="9" id="KW-1185">Reference proteome</keyword>
<dbReference type="GO" id="GO:0005886">
    <property type="term" value="C:plasma membrane"/>
    <property type="evidence" value="ECO:0007669"/>
    <property type="project" value="UniProtKB-SubCell"/>
</dbReference>
<feature type="domain" description="Single Cache" evidence="7">
    <location>
        <begin position="24"/>
        <end position="108"/>
    </location>
</feature>
<feature type="signal peptide" evidence="6">
    <location>
        <begin position="1"/>
        <end position="16"/>
    </location>
</feature>
<evidence type="ECO:0000256" key="2">
    <source>
        <dbReference type="ARBA" id="ARBA00022475"/>
    </source>
</evidence>
<evidence type="ECO:0000313" key="8">
    <source>
        <dbReference type="EMBL" id="MEF7616688.1"/>
    </source>
</evidence>
<keyword evidence="3" id="KW-0812">Transmembrane</keyword>
<keyword evidence="6" id="KW-0732">Signal</keyword>
<feature type="chain" id="PRO_5043925644" evidence="6">
    <location>
        <begin position="17"/>
        <end position="155"/>
    </location>
</feature>
<name>A0AAW9QJY1_9BURK</name>
<dbReference type="AlphaFoldDB" id="A0AAW9QJY1"/>
<organism evidence="8 9">
    <name type="scientific">Aquincola agrisoli</name>
    <dbReference type="NCBI Taxonomy" id="3119538"/>
    <lineage>
        <taxon>Bacteria</taxon>
        <taxon>Pseudomonadati</taxon>
        <taxon>Pseudomonadota</taxon>
        <taxon>Betaproteobacteria</taxon>
        <taxon>Burkholderiales</taxon>
        <taxon>Sphaerotilaceae</taxon>
        <taxon>Aquincola</taxon>
    </lineage>
</organism>
<accession>A0AAW9QJY1</accession>
<keyword evidence="2" id="KW-1003">Cell membrane</keyword>
<protein>
    <submittedName>
        <fullName evidence="8">Cache domain-containing protein</fullName>
    </submittedName>
</protein>
<comment type="caution">
    <text evidence="8">The sequence shown here is derived from an EMBL/GenBank/DDBJ whole genome shotgun (WGS) entry which is preliminary data.</text>
</comment>
<dbReference type="InterPro" id="IPR033480">
    <property type="entry name" value="sCache_2"/>
</dbReference>
<evidence type="ECO:0000313" key="9">
    <source>
        <dbReference type="Proteomes" id="UP001336250"/>
    </source>
</evidence>
<evidence type="ECO:0000256" key="3">
    <source>
        <dbReference type="ARBA" id="ARBA00022692"/>
    </source>
</evidence>
<evidence type="ECO:0000256" key="1">
    <source>
        <dbReference type="ARBA" id="ARBA00004651"/>
    </source>
</evidence>
<dbReference type="EMBL" id="JAZIBG010000048">
    <property type="protein sequence ID" value="MEF7616688.1"/>
    <property type="molecule type" value="Genomic_DNA"/>
</dbReference>
<keyword evidence="5" id="KW-0472">Membrane</keyword>
<comment type="subcellular location">
    <subcellularLocation>
        <location evidence="1">Cell membrane</location>
        <topology evidence="1">Multi-pass membrane protein</topology>
    </subcellularLocation>
</comment>
<evidence type="ECO:0000256" key="5">
    <source>
        <dbReference type="ARBA" id="ARBA00023136"/>
    </source>
</evidence>
<keyword evidence="4" id="KW-1133">Transmembrane helix</keyword>
<evidence type="ECO:0000256" key="6">
    <source>
        <dbReference type="SAM" id="SignalP"/>
    </source>
</evidence>
<sequence>MSFVSLKSLASGIAAAAVLGLGHSAAVANVSKDEAVAMVKKGVAAIKSMGPEKAYAEFSNPSGPWVDRDLYLVVFRLDGTTLAHGANAKQVGVNVIDRKDVDGKEFVRERMETAKTKTSFWQDYKYTNPTTKKIEPKTMYCEKQADTVVCGGIYK</sequence>
<dbReference type="SMART" id="SM01049">
    <property type="entry name" value="Cache_2"/>
    <property type="match status" value="1"/>
</dbReference>